<feature type="region of interest" description="Disordered" evidence="1">
    <location>
        <begin position="31"/>
        <end position="54"/>
    </location>
</feature>
<evidence type="ECO:0000313" key="3">
    <source>
        <dbReference type="Proteomes" id="UP001220010"/>
    </source>
</evidence>
<dbReference type="Proteomes" id="UP001220010">
    <property type="component" value="Unassembled WGS sequence"/>
</dbReference>
<evidence type="ECO:0000313" key="2">
    <source>
        <dbReference type="EMBL" id="MDF0591444.1"/>
    </source>
</evidence>
<proteinExistence type="predicted"/>
<gene>
    <name evidence="2" type="ORF">P0O15_09765</name>
</gene>
<reference evidence="2 3" key="1">
    <citation type="submission" date="2023-03" db="EMBL/GenBank/DDBJ databases">
        <title>WGS of Methanotrichaceae archaeon Mx.</title>
        <authorList>
            <person name="Sorokin D.Y."/>
            <person name="Merkel A.Y."/>
        </authorList>
    </citation>
    <scope>NUCLEOTIDE SEQUENCE [LARGE SCALE GENOMIC DNA]</scope>
    <source>
        <strain evidence="2 3">Mx</strain>
    </source>
</reference>
<protein>
    <submittedName>
        <fullName evidence="2">Uncharacterized protein</fullName>
    </submittedName>
</protein>
<sequence>MIYKNYSLCLLGEFADLAYLCPIDQPAAFHDTSSRSRAGKEGVGSATETQIRGT</sequence>
<accession>A0ABT5X9Q1</accession>
<organism evidence="2 3">
    <name type="scientific">Candidatus Methanocrinis natronophilus</name>
    <dbReference type="NCBI Taxonomy" id="3033396"/>
    <lineage>
        <taxon>Archaea</taxon>
        <taxon>Methanobacteriati</taxon>
        <taxon>Methanobacteriota</taxon>
        <taxon>Stenosarchaea group</taxon>
        <taxon>Methanomicrobia</taxon>
        <taxon>Methanotrichales</taxon>
        <taxon>Methanotrichaceae</taxon>
        <taxon>Methanocrinis</taxon>
    </lineage>
</organism>
<keyword evidence="3" id="KW-1185">Reference proteome</keyword>
<evidence type="ECO:0000256" key="1">
    <source>
        <dbReference type="SAM" id="MobiDB-lite"/>
    </source>
</evidence>
<name>A0ABT5X9Q1_9EURY</name>
<dbReference type="EMBL" id="JARFPK010000041">
    <property type="protein sequence ID" value="MDF0591444.1"/>
    <property type="molecule type" value="Genomic_DNA"/>
</dbReference>
<comment type="caution">
    <text evidence="2">The sequence shown here is derived from an EMBL/GenBank/DDBJ whole genome shotgun (WGS) entry which is preliminary data.</text>
</comment>
<dbReference type="RefSeq" id="WP_316967177.1">
    <property type="nucleotide sequence ID" value="NZ_JARFPK010000041.1"/>
</dbReference>